<proteinExistence type="predicted"/>
<feature type="compositionally biased region" description="Basic residues" evidence="6">
    <location>
        <begin position="104"/>
        <end position="120"/>
    </location>
</feature>
<dbReference type="PANTHER" id="PTHR31072:SF91">
    <property type="entry name" value="TRANSCRIPTION FACTOR TCP6"/>
    <property type="match status" value="1"/>
</dbReference>
<sequence>DRSGARTRTQHTKVDGQGRRIRMPALCAARIFQLTRELSHKSDGDTVQWLLQQAEPAIVAATGTGTIPVLPLGSAPSPSQPHSPLLPLAPRLRALAPRRLPPPRLRRLRLHRAGGRRRLRSPWPTASPPAPPPSALGPPRRRRLHLCPPSASLAPSPPSPRRRRLRRPPRRHRPSPPSSICFSVCLSESA</sequence>
<reference evidence="8 9" key="3">
    <citation type="journal article" date="2013" name="Rice">
        <title>Improvement of the Oryza sativa Nipponbare reference genome using next generation sequence and optical map data.</title>
        <authorList>
            <person name="Kawahara Y."/>
            <person name="de la Bastide M."/>
            <person name="Hamilton J.P."/>
            <person name="Kanamori H."/>
            <person name="McCombie W.R."/>
            <person name="Ouyang S."/>
            <person name="Schwartz D.C."/>
            <person name="Tanaka T."/>
            <person name="Wu J."/>
            <person name="Zhou S."/>
            <person name="Childs K.L."/>
            <person name="Davidson R.M."/>
            <person name="Lin H."/>
            <person name="Quesada-Ocampo L."/>
            <person name="Vaillancourt B."/>
            <person name="Sakai H."/>
            <person name="Lee S.S."/>
            <person name="Kim J."/>
            <person name="Numa H."/>
            <person name="Itoh T."/>
            <person name="Buell C.R."/>
            <person name="Matsumoto T."/>
        </authorList>
    </citation>
    <scope>NUCLEOTIDE SEQUENCE [LARGE SCALE GENOMIC DNA]</scope>
    <source>
        <strain evidence="9">cv. Nipponbare</strain>
    </source>
</reference>
<evidence type="ECO:0000256" key="4">
    <source>
        <dbReference type="ARBA" id="ARBA00023163"/>
    </source>
</evidence>
<dbReference type="GO" id="GO:0043565">
    <property type="term" value="F:sequence-specific DNA binding"/>
    <property type="evidence" value="ECO:0000318"/>
    <property type="project" value="GO_Central"/>
</dbReference>
<evidence type="ECO:0000256" key="6">
    <source>
        <dbReference type="SAM" id="MobiDB-lite"/>
    </source>
</evidence>
<reference evidence="9" key="1">
    <citation type="journal article" date="2005" name="Nature">
        <title>The map-based sequence of the rice genome.</title>
        <authorList>
            <consortium name="International rice genome sequencing project (IRGSP)"/>
            <person name="Matsumoto T."/>
            <person name="Wu J."/>
            <person name="Kanamori H."/>
            <person name="Katayose Y."/>
            <person name="Fujisawa M."/>
            <person name="Namiki N."/>
            <person name="Mizuno H."/>
            <person name="Yamamoto K."/>
            <person name="Antonio B.A."/>
            <person name="Baba T."/>
            <person name="Sakata K."/>
            <person name="Nagamura Y."/>
            <person name="Aoki H."/>
            <person name="Arikawa K."/>
            <person name="Arita K."/>
            <person name="Bito T."/>
            <person name="Chiden Y."/>
            <person name="Fujitsuka N."/>
            <person name="Fukunaka R."/>
            <person name="Hamada M."/>
            <person name="Harada C."/>
            <person name="Hayashi A."/>
            <person name="Hijishita S."/>
            <person name="Honda M."/>
            <person name="Hosokawa S."/>
            <person name="Ichikawa Y."/>
            <person name="Idonuma A."/>
            <person name="Iijima M."/>
            <person name="Ikeda M."/>
            <person name="Ikeno M."/>
            <person name="Ito K."/>
            <person name="Ito S."/>
            <person name="Ito T."/>
            <person name="Ito Y."/>
            <person name="Ito Y."/>
            <person name="Iwabuchi A."/>
            <person name="Kamiya K."/>
            <person name="Karasawa W."/>
            <person name="Kurita K."/>
            <person name="Katagiri S."/>
            <person name="Kikuta A."/>
            <person name="Kobayashi H."/>
            <person name="Kobayashi N."/>
            <person name="Machita K."/>
            <person name="Maehara T."/>
            <person name="Masukawa M."/>
            <person name="Mizubayashi T."/>
            <person name="Mukai Y."/>
            <person name="Nagasaki H."/>
            <person name="Nagata Y."/>
            <person name="Naito S."/>
            <person name="Nakashima M."/>
            <person name="Nakama Y."/>
            <person name="Nakamichi Y."/>
            <person name="Nakamura M."/>
            <person name="Meguro A."/>
            <person name="Negishi M."/>
            <person name="Ohta I."/>
            <person name="Ohta T."/>
            <person name="Okamoto M."/>
            <person name="Ono N."/>
            <person name="Saji S."/>
            <person name="Sakaguchi M."/>
            <person name="Sakai K."/>
            <person name="Shibata M."/>
            <person name="Shimokawa T."/>
            <person name="Song J."/>
            <person name="Takazaki Y."/>
            <person name="Terasawa K."/>
            <person name="Tsugane M."/>
            <person name="Tsuji K."/>
            <person name="Ueda S."/>
            <person name="Waki K."/>
            <person name="Yamagata H."/>
            <person name="Yamamoto M."/>
            <person name="Yamamoto S."/>
            <person name="Yamane H."/>
            <person name="Yoshiki S."/>
            <person name="Yoshihara R."/>
            <person name="Yukawa K."/>
            <person name="Zhong H."/>
            <person name="Yano M."/>
            <person name="Yuan Q."/>
            <person name="Ouyang S."/>
            <person name="Liu J."/>
            <person name="Jones K.M."/>
            <person name="Gansberger K."/>
            <person name="Moffat K."/>
            <person name="Hill J."/>
            <person name="Bera J."/>
            <person name="Fadrosh D."/>
            <person name="Jin S."/>
            <person name="Johri S."/>
            <person name="Kim M."/>
            <person name="Overton L."/>
            <person name="Reardon M."/>
            <person name="Tsitrin T."/>
            <person name="Vuong H."/>
            <person name="Weaver B."/>
            <person name="Ciecko A."/>
            <person name="Tallon L."/>
            <person name="Jackson J."/>
            <person name="Pai G."/>
            <person name="Aken S.V."/>
            <person name="Utterback T."/>
            <person name="Reidmuller S."/>
            <person name="Feldblyum T."/>
            <person name="Hsiao J."/>
            <person name="Zismann V."/>
            <person name="Iobst S."/>
            <person name="de Vazeille A.R."/>
            <person name="Buell C.R."/>
            <person name="Ying K."/>
            <person name="Li Y."/>
            <person name="Lu T."/>
            <person name="Huang Y."/>
            <person name="Zhao Q."/>
            <person name="Feng Q."/>
            <person name="Zhang L."/>
            <person name="Zhu J."/>
            <person name="Weng Q."/>
            <person name="Mu J."/>
            <person name="Lu Y."/>
            <person name="Fan D."/>
            <person name="Liu Y."/>
            <person name="Guan J."/>
            <person name="Zhang Y."/>
            <person name="Yu S."/>
            <person name="Liu X."/>
            <person name="Zhang Y."/>
            <person name="Hong G."/>
            <person name="Han B."/>
            <person name="Choisne N."/>
            <person name="Demange N."/>
            <person name="Orjeda G."/>
            <person name="Samain S."/>
            <person name="Cattolico L."/>
            <person name="Pelletier E."/>
            <person name="Couloux A."/>
            <person name="Segurens B."/>
            <person name="Wincker P."/>
            <person name="D'Hont A."/>
            <person name="Scarpelli C."/>
            <person name="Weissenbach J."/>
            <person name="Salanoubat M."/>
            <person name="Quetier F."/>
            <person name="Yu Y."/>
            <person name="Kim H.R."/>
            <person name="Rambo T."/>
            <person name="Currie J."/>
            <person name="Collura K."/>
            <person name="Luo M."/>
            <person name="Yang T."/>
            <person name="Ammiraju J.S.S."/>
            <person name="Engler F."/>
            <person name="Soderlund C."/>
            <person name="Wing R.A."/>
            <person name="Palmer L.E."/>
            <person name="de la Bastide M."/>
            <person name="Spiegel L."/>
            <person name="Nascimento L."/>
            <person name="Zutavern T."/>
            <person name="O'Shaughnessy A."/>
            <person name="Dike S."/>
            <person name="Dedhia N."/>
            <person name="Preston R."/>
            <person name="Balija V."/>
            <person name="McCombie W.R."/>
            <person name="Chow T."/>
            <person name="Chen H."/>
            <person name="Chung M."/>
            <person name="Chen C."/>
            <person name="Shaw J."/>
            <person name="Wu H."/>
            <person name="Hsiao K."/>
            <person name="Chao Y."/>
            <person name="Chu M."/>
            <person name="Cheng C."/>
            <person name="Hour A."/>
            <person name="Lee P."/>
            <person name="Lin S."/>
            <person name="Lin Y."/>
            <person name="Liou J."/>
            <person name="Liu S."/>
            <person name="Hsing Y."/>
            <person name="Raghuvanshi S."/>
            <person name="Mohanty A."/>
            <person name="Bharti A.K."/>
            <person name="Gaur A."/>
            <person name="Gupta V."/>
            <person name="Kumar D."/>
            <person name="Ravi V."/>
            <person name="Vij S."/>
            <person name="Kapur A."/>
            <person name="Khurana P."/>
            <person name="Khurana P."/>
            <person name="Khurana J.P."/>
            <person name="Tyagi A.K."/>
            <person name="Gaikwad K."/>
            <person name="Singh A."/>
            <person name="Dalal V."/>
            <person name="Srivastava S."/>
            <person name="Dixit A."/>
            <person name="Pal A.K."/>
            <person name="Ghazi I.A."/>
            <person name="Yadav M."/>
            <person name="Pandit A."/>
            <person name="Bhargava A."/>
            <person name="Sureshbabu K."/>
            <person name="Batra K."/>
            <person name="Sharma T.R."/>
            <person name="Mohapatra T."/>
            <person name="Singh N.K."/>
            <person name="Messing J."/>
            <person name="Nelson A.B."/>
            <person name="Fuks G."/>
            <person name="Kavchok S."/>
            <person name="Keizer G."/>
            <person name="Linton E."/>
            <person name="Llaca V."/>
            <person name="Song R."/>
            <person name="Tanyolac B."/>
            <person name="Young S."/>
            <person name="Ho-Il K."/>
            <person name="Hahn J.H."/>
            <person name="Sangsakoo G."/>
            <person name="Vanavichit A."/>
            <person name="de Mattos Luiz.A.T."/>
            <person name="Zimmer P.D."/>
            <person name="Malone G."/>
            <person name="Dellagostin O."/>
            <person name="de Oliveira A.C."/>
            <person name="Bevan M."/>
            <person name="Bancroft I."/>
            <person name="Minx P."/>
            <person name="Cordum H."/>
            <person name="Wilson R."/>
            <person name="Cheng Z."/>
            <person name="Jin W."/>
            <person name="Jiang J."/>
            <person name="Leong S.A."/>
            <person name="Iwama H."/>
            <person name="Gojobori T."/>
            <person name="Itoh T."/>
            <person name="Niimura Y."/>
            <person name="Fujii Y."/>
            <person name="Habara T."/>
            <person name="Sakai H."/>
            <person name="Sato Y."/>
            <person name="Wilson G."/>
            <person name="Kumar K."/>
            <person name="McCouch S."/>
            <person name="Juretic N."/>
            <person name="Hoen D."/>
            <person name="Wright S."/>
            <person name="Bruskiewich R."/>
            <person name="Bureau T."/>
            <person name="Miyao A."/>
            <person name="Hirochika H."/>
            <person name="Nishikawa T."/>
            <person name="Kadowaki K."/>
            <person name="Sugiura M."/>
            <person name="Burr B."/>
            <person name="Sasaki T."/>
        </authorList>
    </citation>
    <scope>NUCLEOTIDE SEQUENCE [LARGE SCALE GENOMIC DNA]</scope>
    <source>
        <strain evidence="9">cv. Nipponbare</strain>
    </source>
</reference>
<evidence type="ECO:0000256" key="5">
    <source>
        <dbReference type="ARBA" id="ARBA00023242"/>
    </source>
</evidence>
<feature type="non-terminal residue" evidence="8">
    <location>
        <position position="1"/>
    </location>
</feature>
<keyword evidence="9" id="KW-1185">Reference proteome</keyword>
<dbReference type="InParanoid" id="A0A0P0WD13"/>
<dbReference type="Pfam" id="PF03634">
    <property type="entry name" value="TCP"/>
    <property type="match status" value="1"/>
</dbReference>
<evidence type="ECO:0000259" key="7">
    <source>
        <dbReference type="PROSITE" id="PS51369"/>
    </source>
</evidence>
<feature type="region of interest" description="Disordered" evidence="6">
    <location>
        <begin position="97"/>
        <end position="180"/>
    </location>
</feature>
<dbReference type="AlphaFoldDB" id="A0A0P0WD13"/>
<dbReference type="InterPro" id="IPR005333">
    <property type="entry name" value="Transcription_factor_TCP"/>
</dbReference>
<dbReference type="InterPro" id="IPR017887">
    <property type="entry name" value="TF_TCP_subgr"/>
</dbReference>
<evidence type="ECO:0000313" key="9">
    <source>
        <dbReference type="Proteomes" id="UP000059680"/>
    </source>
</evidence>
<dbReference type="PANTHER" id="PTHR31072">
    <property type="entry name" value="TRANSCRIPTION FACTOR TCP4-RELATED"/>
    <property type="match status" value="1"/>
</dbReference>
<keyword evidence="4" id="KW-0804">Transcription</keyword>
<feature type="compositionally biased region" description="Pro residues" evidence="6">
    <location>
        <begin position="125"/>
        <end position="136"/>
    </location>
</feature>
<dbReference type="eggNOG" id="ENOG502QQMV">
    <property type="taxonomic scope" value="Eukaryota"/>
</dbReference>
<reference evidence="8 9" key="2">
    <citation type="journal article" date="2013" name="Plant Cell Physiol.">
        <title>Rice Annotation Project Database (RAP-DB): an integrative and interactive database for rice genomics.</title>
        <authorList>
            <person name="Sakai H."/>
            <person name="Lee S.S."/>
            <person name="Tanaka T."/>
            <person name="Numa H."/>
            <person name="Kim J."/>
            <person name="Kawahara Y."/>
            <person name="Wakimoto H."/>
            <person name="Yang C.C."/>
            <person name="Iwamoto M."/>
            <person name="Abe T."/>
            <person name="Yamada Y."/>
            <person name="Muto A."/>
            <person name="Inokuchi H."/>
            <person name="Ikemura T."/>
            <person name="Matsumoto T."/>
            <person name="Sasaki T."/>
            <person name="Itoh T."/>
        </authorList>
    </citation>
    <scope>NUCLEOTIDE SEQUENCE [LARGE SCALE GENOMIC DNA]</scope>
    <source>
        <strain evidence="9">cv. Nipponbare</strain>
    </source>
</reference>
<dbReference type="GO" id="GO:0005634">
    <property type="term" value="C:nucleus"/>
    <property type="evidence" value="ECO:0000318"/>
    <property type="project" value="GO_Central"/>
</dbReference>
<gene>
    <name evidence="8" type="ordered locus">Os04g0542302</name>
    <name evidence="8" type="ORF">OSNPB_040542302</name>
</gene>
<feature type="compositionally biased region" description="Basic residues" evidence="6">
    <location>
        <begin position="160"/>
        <end position="174"/>
    </location>
</feature>
<dbReference type="Gramene" id="Os04t0542302-00">
    <property type="protein sequence ID" value="Os04t0542302-00"/>
    <property type="gene ID" value="Os04g0542302"/>
</dbReference>
<feature type="domain" description="TCP" evidence="7">
    <location>
        <begin position="1"/>
        <end position="61"/>
    </location>
</feature>
<dbReference type="Proteomes" id="UP000059680">
    <property type="component" value="Chromosome 4"/>
</dbReference>
<evidence type="ECO:0000256" key="1">
    <source>
        <dbReference type="ARBA" id="ARBA00004123"/>
    </source>
</evidence>
<organism evidence="8 9">
    <name type="scientific">Oryza sativa subsp. japonica</name>
    <name type="common">Rice</name>
    <dbReference type="NCBI Taxonomy" id="39947"/>
    <lineage>
        <taxon>Eukaryota</taxon>
        <taxon>Viridiplantae</taxon>
        <taxon>Streptophyta</taxon>
        <taxon>Embryophyta</taxon>
        <taxon>Tracheophyta</taxon>
        <taxon>Spermatophyta</taxon>
        <taxon>Magnoliopsida</taxon>
        <taxon>Liliopsida</taxon>
        <taxon>Poales</taxon>
        <taxon>Poaceae</taxon>
        <taxon>BOP clade</taxon>
        <taxon>Oryzoideae</taxon>
        <taxon>Oryzeae</taxon>
        <taxon>Oryzinae</taxon>
        <taxon>Oryza</taxon>
        <taxon>Oryza sativa</taxon>
    </lineage>
</organism>
<dbReference type="PaxDb" id="39947-A0A0P0WD13"/>
<comment type="subcellular location">
    <subcellularLocation>
        <location evidence="1">Nucleus</location>
    </subcellularLocation>
</comment>
<evidence type="ECO:0000256" key="3">
    <source>
        <dbReference type="ARBA" id="ARBA00023125"/>
    </source>
</evidence>
<evidence type="ECO:0000256" key="2">
    <source>
        <dbReference type="ARBA" id="ARBA00023015"/>
    </source>
</evidence>
<protein>
    <submittedName>
        <fullName evidence="8">Os04g0542302 protein</fullName>
    </submittedName>
</protein>
<keyword evidence="2" id="KW-0805">Transcription regulation</keyword>
<keyword evidence="3" id="KW-0238">DNA-binding</keyword>
<dbReference type="PROSITE" id="PS51369">
    <property type="entry name" value="TCP"/>
    <property type="match status" value="1"/>
</dbReference>
<name>A0A0P0WD13_ORYSJ</name>
<accession>A0A0P0WD13</accession>
<evidence type="ECO:0000313" key="8">
    <source>
        <dbReference type="EMBL" id="BAS90304.1"/>
    </source>
</evidence>
<dbReference type="EMBL" id="AP014960">
    <property type="protein sequence ID" value="BAS90304.1"/>
    <property type="molecule type" value="Genomic_DNA"/>
</dbReference>
<dbReference type="GO" id="GO:0003700">
    <property type="term" value="F:DNA-binding transcription factor activity"/>
    <property type="evidence" value="ECO:0000318"/>
    <property type="project" value="GO_Central"/>
</dbReference>
<keyword evidence="5" id="KW-0539">Nucleus</keyword>
<dbReference type="FunCoup" id="A0A0P0WD13">
    <property type="interactions" value="1"/>
</dbReference>